<feature type="region of interest" description="Disordered" evidence="4">
    <location>
        <begin position="1"/>
        <end position="380"/>
    </location>
</feature>
<dbReference type="GO" id="GO:0005634">
    <property type="term" value="C:nucleus"/>
    <property type="evidence" value="ECO:0007669"/>
    <property type="project" value="UniProtKB-SubCell"/>
</dbReference>
<gene>
    <name evidence="5" type="primary">DOT2_2</name>
    <name evidence="5" type="ORF">CK203_041487</name>
</gene>
<evidence type="ECO:0000256" key="3">
    <source>
        <dbReference type="ARBA" id="ARBA00023242"/>
    </source>
</evidence>
<dbReference type="EMBL" id="QGNW01000198">
    <property type="protein sequence ID" value="RVW85997.1"/>
    <property type="molecule type" value="Genomic_DNA"/>
</dbReference>
<feature type="compositionally biased region" description="Basic and acidic residues" evidence="4">
    <location>
        <begin position="310"/>
        <end position="325"/>
    </location>
</feature>
<feature type="compositionally biased region" description="Acidic residues" evidence="4">
    <location>
        <begin position="359"/>
        <end position="370"/>
    </location>
</feature>
<protein>
    <submittedName>
        <fullName evidence="5">SART-1 family protein DOT2</fullName>
    </submittedName>
</protein>
<accession>A0A438HNI7</accession>
<evidence type="ECO:0000313" key="6">
    <source>
        <dbReference type="Proteomes" id="UP000288805"/>
    </source>
</evidence>
<sequence>MDMDWSEPKPERSDELRDRDDSPTRDYHDGAYDDLEENGIEKSSKHRSKDRKKSRREEKDHRGKDRERSKAGDGLKEREKETKDSEKDRVTSRERRKEDRDEREKDRNRDKVREKDYDREKYRDKERERDKDRKDRGKEKEREREREVDKESDRGRDKERGKEKNRDRDKEREKERERAKDRDREKEKEKSKDREKERENDKDRDRDAIDKEKGKERIRDKEREADQDRDRYKDRDKGSRKNRDEGHDRSKDGGKDDKLKLDGGDNRDRDVTKQGRGSHHDEDDSRAIEHEKNAEGASGPQSSTAQLQERILRMKEERVKRKSEGSSEVLAWVNRSRKVEEQRNAEKEKALQLSKIFEEQDNIDQGESDDEKPTRHSSQDLAGVKVLHGLDKVIEGGAVVLTLKDQDILANGDINEDVDMLENVEIGEQKRRDEAYKAAKKKTGIYEDKKEILPQYDDPVTDEGLALDASGRFTGEAEKKLEELRRRLQGVSTNNRFEDLNTYGKNSSDYYTHEEMLQFKKPKKKKSLRKKEKLNIDALEAEAVSAGLGVGDLGSRNDGKRQSIREEQERSEAEMRNSAYQLAYAKADEASKALRLDQTLPVQLEENENQVFGEDDEELQKSLQRARKLVLQKQDEAATSGPQAIALLASTTTSSQNVDNQNPISGESQENRVVFTEMEEFVWGLQLEDDGGDGSGTGLQSGLYALCVFGAAIGARNKSAAVWDGVEEKMRRRLVHWKRQYISKGGRLILIKSTMASIPLYQMSLFRMPKLVARRLEKLQRDFLWGGGNLERKVHIVNWKIVCTEKEKGGLGLRKLVPLNKALLGKWIWRFACEKENLWRQVLVAKYGQEGFGWMTKKTNGTFGVGVWKEIMKEKDWCWENMAFRMGNGTRIRFWNDLWCGCTVLSQRFPHLYGMAAHRNGTVEDMWDQNVGQGDWDVRFVRGFNDWELDLVGNLLHTLRGFNPTLEEDAVFWKGGKNGKFKVKEAYNLVLLGARCSRLIGSREEGGISLIGASCVDVKRKL</sequence>
<dbReference type="Proteomes" id="UP000288805">
    <property type="component" value="Unassembled WGS sequence"/>
</dbReference>
<organism evidence="5 6">
    <name type="scientific">Vitis vinifera</name>
    <name type="common">Grape</name>
    <dbReference type="NCBI Taxonomy" id="29760"/>
    <lineage>
        <taxon>Eukaryota</taxon>
        <taxon>Viridiplantae</taxon>
        <taxon>Streptophyta</taxon>
        <taxon>Embryophyta</taxon>
        <taxon>Tracheophyta</taxon>
        <taxon>Spermatophyta</taxon>
        <taxon>Magnoliopsida</taxon>
        <taxon>eudicotyledons</taxon>
        <taxon>Gunneridae</taxon>
        <taxon>Pentapetalae</taxon>
        <taxon>rosids</taxon>
        <taxon>Vitales</taxon>
        <taxon>Vitaceae</taxon>
        <taxon>Viteae</taxon>
        <taxon>Vitis</taxon>
    </lineage>
</organism>
<comment type="caution">
    <text evidence="5">The sequence shown here is derived from an EMBL/GenBank/DDBJ whole genome shotgun (WGS) entry which is preliminary data.</text>
</comment>
<dbReference type="PANTHER" id="PTHR14152:SF5">
    <property type="entry name" value="U4_U6.U5 TRI-SNRNP-ASSOCIATED PROTEIN 1"/>
    <property type="match status" value="1"/>
</dbReference>
<evidence type="ECO:0000256" key="4">
    <source>
        <dbReference type="SAM" id="MobiDB-lite"/>
    </source>
</evidence>
<feature type="compositionally biased region" description="Basic and acidic residues" evidence="4">
    <location>
        <begin position="337"/>
        <end position="350"/>
    </location>
</feature>
<dbReference type="PANTHER" id="PTHR14152">
    <property type="entry name" value="SQUAMOUS CELL CARCINOMA ANTIGEN RECOGNISED BY CYTOTOXIC T LYMPHOCYTES"/>
    <property type="match status" value="1"/>
</dbReference>
<feature type="compositionally biased region" description="Basic and acidic residues" evidence="4">
    <location>
        <begin position="1"/>
        <end position="31"/>
    </location>
</feature>
<proteinExistence type="inferred from homology"/>
<feature type="region of interest" description="Disordered" evidence="4">
    <location>
        <begin position="549"/>
        <end position="576"/>
    </location>
</feature>
<evidence type="ECO:0000256" key="1">
    <source>
        <dbReference type="ARBA" id="ARBA00004123"/>
    </source>
</evidence>
<dbReference type="GO" id="GO:0000398">
    <property type="term" value="P:mRNA splicing, via spliceosome"/>
    <property type="evidence" value="ECO:0007669"/>
    <property type="project" value="InterPro"/>
</dbReference>
<comment type="subcellular location">
    <subcellularLocation>
        <location evidence="1">Nucleus</location>
    </subcellularLocation>
</comment>
<feature type="compositionally biased region" description="Basic and acidic residues" evidence="4">
    <location>
        <begin position="55"/>
        <end position="294"/>
    </location>
</feature>
<feature type="compositionally biased region" description="Basic and acidic residues" evidence="4">
    <location>
        <begin position="555"/>
        <end position="575"/>
    </location>
</feature>
<keyword evidence="3" id="KW-0539">Nucleus</keyword>
<reference evidence="5 6" key="1">
    <citation type="journal article" date="2018" name="PLoS Genet.">
        <title>Population sequencing reveals clonal diversity and ancestral inbreeding in the grapevine cultivar Chardonnay.</title>
        <authorList>
            <person name="Roach M.J."/>
            <person name="Johnson D.L."/>
            <person name="Bohlmann J."/>
            <person name="van Vuuren H.J."/>
            <person name="Jones S.J."/>
            <person name="Pretorius I.S."/>
            <person name="Schmidt S.A."/>
            <person name="Borneman A.R."/>
        </authorList>
    </citation>
    <scope>NUCLEOTIDE SEQUENCE [LARGE SCALE GENOMIC DNA]</scope>
    <source>
        <strain evidence="6">cv. Chardonnay</strain>
        <tissue evidence="5">Leaf</tissue>
    </source>
</reference>
<name>A0A438HNI7_VITVI</name>
<evidence type="ECO:0000256" key="2">
    <source>
        <dbReference type="ARBA" id="ARBA00006076"/>
    </source>
</evidence>
<dbReference type="AlphaFoldDB" id="A0A438HNI7"/>
<dbReference type="InterPro" id="IPR005011">
    <property type="entry name" value="SNU66/SART1"/>
</dbReference>
<evidence type="ECO:0000313" key="5">
    <source>
        <dbReference type="EMBL" id="RVW85997.1"/>
    </source>
</evidence>
<comment type="similarity">
    <text evidence="2">Belongs to the SNU66/SART1 family.</text>
</comment>
<dbReference type="Pfam" id="PF03343">
    <property type="entry name" value="SART-1"/>
    <property type="match status" value="1"/>
</dbReference>
<feature type="compositionally biased region" description="Basic residues" evidence="4">
    <location>
        <begin position="44"/>
        <end position="54"/>
    </location>
</feature>